<dbReference type="AlphaFoldDB" id="A0A0X8XBU7"/>
<dbReference type="EMBL" id="AP017372">
    <property type="protein sequence ID" value="BAU57174.1"/>
    <property type="molecule type" value="Genomic_DNA"/>
</dbReference>
<evidence type="ECO:0000313" key="1">
    <source>
        <dbReference type="EMBL" id="BAU57174.1"/>
    </source>
</evidence>
<protein>
    <submittedName>
        <fullName evidence="1">DNA polymerase III chi subunit</fullName>
    </submittedName>
</protein>
<evidence type="ECO:0000313" key="2">
    <source>
        <dbReference type="Proteomes" id="UP000218890"/>
    </source>
</evidence>
<dbReference type="GO" id="GO:0003887">
    <property type="term" value="F:DNA-directed DNA polymerase activity"/>
    <property type="evidence" value="ECO:0007669"/>
    <property type="project" value="InterPro"/>
</dbReference>
<gene>
    <name evidence="1" type="primary">holC</name>
    <name evidence="1" type="ORF">HH1059_04910</name>
</gene>
<dbReference type="GO" id="GO:0032298">
    <property type="term" value="P:positive regulation of DNA-templated DNA replication initiation"/>
    <property type="evidence" value="ECO:0007669"/>
    <property type="project" value="TreeGrafter"/>
</dbReference>
<organism evidence="1 2">
    <name type="scientific">Halorhodospira halochloris</name>
    <name type="common">Ectothiorhodospira halochloris</name>
    <dbReference type="NCBI Taxonomy" id="1052"/>
    <lineage>
        <taxon>Bacteria</taxon>
        <taxon>Pseudomonadati</taxon>
        <taxon>Pseudomonadota</taxon>
        <taxon>Gammaproteobacteria</taxon>
        <taxon>Chromatiales</taxon>
        <taxon>Ectothiorhodospiraceae</taxon>
        <taxon>Halorhodospira</taxon>
    </lineage>
</organism>
<name>A0A0X8XBU7_HALHR</name>
<dbReference type="PANTHER" id="PTHR38767:SF1">
    <property type="entry name" value="DNA POLYMERASE III SUBUNIT CHI"/>
    <property type="match status" value="1"/>
</dbReference>
<dbReference type="KEGG" id="hhk:HH1059_04910"/>
<dbReference type="GO" id="GO:0006260">
    <property type="term" value="P:DNA replication"/>
    <property type="evidence" value="ECO:0007669"/>
    <property type="project" value="InterPro"/>
</dbReference>
<sequence>MTRVDFYILKQSGVNVREHFACRLAEKAYSQGITVVMLTADHEQTARVDRLLWTFRQGSFIPHACITEHDDEPVVIGTAPDTSPTSDSAVLINLTDDMPHNWAQGARVAEILDQRQTTLKPGRARYKEYQQHGCQPQTHHIDGD</sequence>
<dbReference type="InterPro" id="IPR007459">
    <property type="entry name" value="DNA_pol3_chi"/>
</dbReference>
<dbReference type="Proteomes" id="UP000218890">
    <property type="component" value="Chromosome"/>
</dbReference>
<dbReference type="GO" id="GO:0003677">
    <property type="term" value="F:DNA binding"/>
    <property type="evidence" value="ECO:0007669"/>
    <property type="project" value="InterPro"/>
</dbReference>
<dbReference type="Gene3D" id="3.40.50.10110">
    <property type="entry name" value="DNA polymerase III subunit chi"/>
    <property type="match status" value="1"/>
</dbReference>
<dbReference type="RefSeq" id="WP_096407878.1">
    <property type="nucleotide sequence ID" value="NZ_AP017372.2"/>
</dbReference>
<dbReference type="InterPro" id="IPR036768">
    <property type="entry name" value="PolIII_chi_sf"/>
</dbReference>
<dbReference type="OrthoDB" id="5297568at2"/>
<keyword evidence="2" id="KW-1185">Reference proteome</keyword>
<dbReference type="Pfam" id="PF04364">
    <property type="entry name" value="DNA_pol3_chi"/>
    <property type="match status" value="1"/>
</dbReference>
<proteinExistence type="predicted"/>
<dbReference type="PANTHER" id="PTHR38767">
    <property type="entry name" value="DNA POLYMERASE III SUBUNIT CHI"/>
    <property type="match status" value="1"/>
</dbReference>
<dbReference type="SUPFAM" id="SSF102400">
    <property type="entry name" value="DNA polymerase III chi subunit"/>
    <property type="match status" value="1"/>
</dbReference>
<reference evidence="1" key="1">
    <citation type="submission" date="2016-02" db="EMBL/GenBank/DDBJ databases">
        <title>Halorhodospira halochloris DSM-1059 complete genome, version 2.</title>
        <authorList>
            <person name="Tsukatani Y."/>
        </authorList>
    </citation>
    <scope>NUCLEOTIDE SEQUENCE</scope>
    <source>
        <strain evidence="1">DSM 1059</strain>
    </source>
</reference>
<accession>A0A0X8XBU7</accession>